<dbReference type="Pfam" id="PF03773">
    <property type="entry name" value="ArsP_1"/>
    <property type="match status" value="1"/>
</dbReference>
<dbReference type="eggNOG" id="COG0701">
    <property type="taxonomic scope" value="Bacteria"/>
</dbReference>
<dbReference type="KEGG" id="cpf:CPF_0045"/>
<comment type="similarity">
    <text evidence="2">Belongs to the UPF0718 family.</text>
</comment>
<keyword evidence="9" id="KW-1185">Reference proteome</keyword>
<comment type="subcellular location">
    <subcellularLocation>
        <location evidence="1">Cell membrane</location>
        <topology evidence="1">Multi-pass membrane protein</topology>
    </subcellularLocation>
</comment>
<dbReference type="InterPro" id="IPR005524">
    <property type="entry name" value="DUF318"/>
</dbReference>
<evidence type="ECO:0000313" key="9">
    <source>
        <dbReference type="Proteomes" id="UP000001823"/>
    </source>
</evidence>
<dbReference type="AlphaFoldDB" id="A0A0H2YSA3"/>
<dbReference type="STRING" id="195103.CPF_0045"/>
<evidence type="ECO:0000256" key="2">
    <source>
        <dbReference type="ARBA" id="ARBA00006386"/>
    </source>
</evidence>
<keyword evidence="3" id="KW-1003">Cell membrane</keyword>
<reference evidence="8 9" key="1">
    <citation type="journal article" date="2006" name="Genome Res.">
        <title>Skewed genomic variability in strains of the toxigenic bacterial pathogen, Clostridium perfringens.</title>
        <authorList>
            <person name="Myers G.S."/>
            <person name="Rasko D.A."/>
            <person name="Cheung J.K."/>
            <person name="Ravel J."/>
            <person name="Seshadri R."/>
            <person name="Deboy R.T."/>
            <person name="Ren Q."/>
            <person name="Varga J."/>
            <person name="Awad M.M."/>
            <person name="Brinkac L.M."/>
            <person name="Daugherty S.C."/>
            <person name="Haft D.H."/>
            <person name="Dodson R.J."/>
            <person name="Madupu R."/>
            <person name="Nelson W.C."/>
            <person name="Rosovitz M.J."/>
            <person name="Sullivan S.A."/>
            <person name="Khouri H."/>
            <person name="Dimitrov G.I."/>
            <person name="Watkins K.L."/>
            <person name="Mulligan S."/>
            <person name="Benton J."/>
            <person name="Radune D."/>
            <person name="Fisher D.J."/>
            <person name="Atkins H.S."/>
            <person name="Hiscox T."/>
            <person name="Jost B.H."/>
            <person name="Billington S.J."/>
            <person name="Songer J.G."/>
            <person name="McClane B.A."/>
            <person name="Titball R.W."/>
            <person name="Rood J.I."/>
            <person name="Melville S.B."/>
            <person name="Paulsen I.T."/>
        </authorList>
    </citation>
    <scope>NUCLEOTIDE SEQUENCE [LARGE SCALE GENOMIC DNA]</scope>
    <source>
        <strain evidence="9">ATCC 13124 / DSM 756 / JCM 1290 / NCIMB 6125 / NCTC 8237 / S 107 / Type A</strain>
    </source>
</reference>
<dbReference type="PANTHER" id="PTHR34184:SF4">
    <property type="entry name" value="UPF0718 PROTEIN YCGR"/>
    <property type="match status" value="1"/>
</dbReference>
<organism evidence="8 9">
    <name type="scientific">Clostridium perfringens (strain ATCC 13124 / DSM 756 / JCM 1290 / NCIMB 6125 / NCTC 8237 / Type A)</name>
    <dbReference type="NCBI Taxonomy" id="195103"/>
    <lineage>
        <taxon>Bacteria</taxon>
        <taxon>Bacillati</taxon>
        <taxon>Bacillota</taxon>
        <taxon>Clostridia</taxon>
        <taxon>Eubacteriales</taxon>
        <taxon>Clostridiaceae</taxon>
        <taxon>Clostridium</taxon>
    </lineage>
</organism>
<proteinExistence type="inferred from homology"/>
<dbReference type="RefSeq" id="WP_003468662.1">
    <property type="nucleotide sequence ID" value="NC_008261.1"/>
</dbReference>
<feature type="transmembrane region" description="Helical" evidence="7">
    <location>
        <begin position="6"/>
        <end position="29"/>
    </location>
</feature>
<keyword evidence="6 7" id="KW-0472">Membrane</keyword>
<protein>
    <submittedName>
        <fullName evidence="8">Permease</fullName>
    </submittedName>
</protein>
<evidence type="ECO:0000313" key="8">
    <source>
        <dbReference type="EMBL" id="ABG83851.2"/>
    </source>
</evidence>
<evidence type="ECO:0000256" key="5">
    <source>
        <dbReference type="ARBA" id="ARBA00022989"/>
    </source>
</evidence>
<dbReference type="PaxDb" id="195103-CPF_0045"/>
<gene>
    <name evidence="8" type="ordered locus">CPF_0045</name>
</gene>
<feature type="transmembrane region" description="Helical" evidence="7">
    <location>
        <begin position="86"/>
        <end position="109"/>
    </location>
</feature>
<feature type="transmembrane region" description="Helical" evidence="7">
    <location>
        <begin position="277"/>
        <end position="296"/>
    </location>
</feature>
<evidence type="ECO:0000256" key="4">
    <source>
        <dbReference type="ARBA" id="ARBA00022692"/>
    </source>
</evidence>
<evidence type="ECO:0000256" key="7">
    <source>
        <dbReference type="SAM" id="Phobius"/>
    </source>
</evidence>
<evidence type="ECO:0000256" key="1">
    <source>
        <dbReference type="ARBA" id="ARBA00004651"/>
    </source>
</evidence>
<accession>A0A0H2YSA3</accession>
<feature type="transmembrane region" description="Helical" evidence="7">
    <location>
        <begin position="184"/>
        <end position="202"/>
    </location>
</feature>
<dbReference type="EMBL" id="CP000246">
    <property type="protein sequence ID" value="ABG83851.2"/>
    <property type="molecule type" value="Genomic_DNA"/>
</dbReference>
<keyword evidence="5 7" id="KW-1133">Transmembrane helix</keyword>
<name>A0A0H2YSA3_CLOP1</name>
<dbReference type="PANTHER" id="PTHR34184">
    <property type="entry name" value="UPF0718 PROTEIN YCGR"/>
    <property type="match status" value="1"/>
</dbReference>
<keyword evidence="4 7" id="KW-0812">Transmembrane</keyword>
<dbReference type="InterPro" id="IPR052923">
    <property type="entry name" value="UPF0718"/>
</dbReference>
<evidence type="ECO:0000256" key="6">
    <source>
        <dbReference type="ARBA" id="ARBA00023136"/>
    </source>
</evidence>
<feature type="transmembrane region" description="Helical" evidence="7">
    <location>
        <begin position="50"/>
        <end position="74"/>
    </location>
</feature>
<feature type="transmembrane region" description="Helical" evidence="7">
    <location>
        <begin position="116"/>
        <end position="135"/>
    </location>
</feature>
<dbReference type="HOGENOM" id="CLU_039914_2_0_9"/>
<sequence length="297" mass="32494">MELLNKFSIVFSSIVIEALPFILIGAVLASFMQVYISNNIFNKIISKNKLLGSIQAGIIGVFLPVCECATVPITKGLLNKKVPLNVAITYMLAAPIVNPLVILSTYYAFDGNIKVVLLRVGVGFSIAVIAGLLMLCLSGENNIFIDNGEGELQGKCLCGCSEIDDNSSKLIRLLKHTSLEFYEIGKYFIVGATLAAIFQTFVPRDIIFYFENSAVLSIIILMAFSFLISLCSEADAFVASTFMNRFSLGSITGFLIIGPMIDLKNTIMLFSIFKKSFVIKLLFVVFSLCFIASALIF</sequence>
<dbReference type="Proteomes" id="UP000001823">
    <property type="component" value="Chromosome"/>
</dbReference>
<dbReference type="GO" id="GO:0005886">
    <property type="term" value="C:plasma membrane"/>
    <property type="evidence" value="ECO:0007669"/>
    <property type="project" value="UniProtKB-SubCell"/>
</dbReference>
<feature type="transmembrane region" description="Helical" evidence="7">
    <location>
        <begin position="209"/>
        <end position="230"/>
    </location>
</feature>
<evidence type="ECO:0000256" key="3">
    <source>
        <dbReference type="ARBA" id="ARBA00022475"/>
    </source>
</evidence>